<reference evidence="2 3" key="1">
    <citation type="journal article" date="2013" name="J. Bacteriol.">
        <title>Roles of HynAB and Ech, the only two hydrogenases found in the model sulfate reducer Desulfovibrio gigas.</title>
        <authorList>
            <person name="Morais-Silva F.O."/>
            <person name="Santos C.I."/>
            <person name="Rodrigues R."/>
            <person name="Pereira I.A."/>
            <person name="Rodrigues-Pousada C."/>
        </authorList>
    </citation>
    <scope>NUCLEOTIDE SEQUENCE [LARGE SCALE GENOMIC DNA]</scope>
    <source>
        <strain evidence="3">ATCC 19364 / DSM 1382 / NCIMB 9332 / VKM B-1759</strain>
    </source>
</reference>
<name>T2GAF9_MEGG1</name>
<dbReference type="RefSeq" id="WP_021760081.1">
    <property type="nucleotide sequence ID" value="NC_022444.1"/>
</dbReference>
<organism evidence="2 3">
    <name type="scientific">Megalodesulfovibrio gigas (strain ATCC 19364 / DSM 1382 / NCIMB 9332 / VKM B-1759)</name>
    <name type="common">Desulfovibrio gigas</name>
    <dbReference type="NCBI Taxonomy" id="1121448"/>
    <lineage>
        <taxon>Bacteria</taxon>
        <taxon>Pseudomonadati</taxon>
        <taxon>Thermodesulfobacteriota</taxon>
        <taxon>Desulfovibrionia</taxon>
        <taxon>Desulfovibrionales</taxon>
        <taxon>Desulfovibrionaceae</taxon>
        <taxon>Megalodesulfovibrio</taxon>
    </lineage>
</organism>
<dbReference type="STRING" id="1121448.DGI_1433"/>
<proteinExistence type="predicted"/>
<dbReference type="AlphaFoldDB" id="T2GAF9"/>
<dbReference type="KEGG" id="dgg:DGI_1433"/>
<dbReference type="PATRIC" id="fig|1121448.10.peg.1431"/>
<sequence>MSVFKKEKEFKRVIFNIDAELAERLEKAKEESRRFGKKLDVDGAMDKALEKFLKKAEKKLEEMAEDAGRKTLRGERAEAISLGGEVRMALPSSASLSEQEEAAMAAPSIIVVNN</sequence>
<evidence type="ECO:0000313" key="2">
    <source>
        <dbReference type="EMBL" id="AGW13278.1"/>
    </source>
</evidence>
<evidence type="ECO:0000256" key="1">
    <source>
        <dbReference type="SAM" id="Coils"/>
    </source>
</evidence>
<feature type="coiled-coil region" evidence="1">
    <location>
        <begin position="46"/>
        <end position="73"/>
    </location>
</feature>
<keyword evidence="1" id="KW-0175">Coiled coil</keyword>
<protein>
    <submittedName>
        <fullName evidence="2">Uncharacterized protein</fullName>
    </submittedName>
</protein>
<evidence type="ECO:0000313" key="3">
    <source>
        <dbReference type="Proteomes" id="UP000016587"/>
    </source>
</evidence>
<dbReference type="EMBL" id="CP006585">
    <property type="protein sequence ID" value="AGW13278.1"/>
    <property type="molecule type" value="Genomic_DNA"/>
</dbReference>
<gene>
    <name evidence="2" type="ORF">DGI_1433</name>
</gene>
<reference evidence="3" key="2">
    <citation type="submission" date="2013-07" db="EMBL/GenBank/DDBJ databases">
        <authorList>
            <person name="Morais-Silva F.O."/>
            <person name="Rezende A.M."/>
            <person name="Pimentel C."/>
            <person name="Resende D.M."/>
            <person name="Santos C.I."/>
            <person name="Clemente C."/>
            <person name="de Oliveira L.M."/>
            <person name="da Silva S.M."/>
            <person name="Costa D.A."/>
            <person name="Varela-Raposo A."/>
            <person name="Horacio E.C.A."/>
            <person name="Matos M."/>
            <person name="Flores O."/>
            <person name="Ruiz J.C."/>
            <person name="Rodrigues-Pousada C."/>
        </authorList>
    </citation>
    <scope>NUCLEOTIDE SEQUENCE [LARGE SCALE GENOMIC DNA]</scope>
    <source>
        <strain evidence="3">ATCC 19364 / DSM 1382 / NCIMB 9332 / VKM B-1759</strain>
    </source>
</reference>
<dbReference type="HOGENOM" id="CLU_2117055_0_0_7"/>
<accession>T2GAF9</accession>
<dbReference type="Proteomes" id="UP000016587">
    <property type="component" value="Chromosome"/>
</dbReference>
<dbReference type="eggNOG" id="ENOG50318CT">
    <property type="taxonomic scope" value="Bacteria"/>
</dbReference>
<keyword evidence="3" id="KW-1185">Reference proteome</keyword>